<dbReference type="Pfam" id="PF10881">
    <property type="entry name" value="DUF2726"/>
    <property type="match status" value="1"/>
</dbReference>
<proteinExistence type="predicted"/>
<organism evidence="2 3">
    <name type="scientific">Vibrio mimicus</name>
    <dbReference type="NCBI Taxonomy" id="674"/>
    <lineage>
        <taxon>Bacteria</taxon>
        <taxon>Pseudomonadati</taxon>
        <taxon>Pseudomonadota</taxon>
        <taxon>Gammaproteobacteria</taxon>
        <taxon>Vibrionales</taxon>
        <taxon>Vibrionaceae</taxon>
        <taxon>Vibrio</taxon>
    </lineage>
</organism>
<comment type="caution">
    <text evidence="2">The sequence shown here is derived from an EMBL/GenBank/DDBJ whole genome shotgun (WGS) entry which is preliminary data.</text>
</comment>
<sequence>MEKFYTLLASQSWSEILGLVKTEQAVLKNNGVEWAQISALLESEFIKYAQNEKDVLVSALCSDYLKLQVSGYIGVSNEGLKQIESIGFEASLAQSESEAKNFSRLCSHNEAAMNYKVPSVKSKESLTSRTAPQKAKFARTDWLVPLFKSEQERAFNQALKEVFPNFFIYPNVAVSNLFDFEEIKGQLATGERDYFFKAIIDFVIYDPVDYTPKFFFEVDSVYHDTAEATIRDNKKNKFFDVAGITLHRVRLRSDSLTQKHDFIREIRNIIA</sequence>
<feature type="domain" description="DUF2726" evidence="1">
    <location>
        <begin position="149"/>
        <end position="255"/>
    </location>
</feature>
<dbReference type="Proteomes" id="UP000053748">
    <property type="component" value="Unassembled WGS sequence"/>
</dbReference>
<gene>
    <name evidence="2" type="ORF">AL544_002700</name>
</gene>
<dbReference type="AlphaFoldDB" id="A0A2J9VJF0"/>
<accession>A0A2J9VJF0</accession>
<name>A0A2J9VJF0_VIBMI</name>
<evidence type="ECO:0000313" key="2">
    <source>
        <dbReference type="EMBL" id="PNM63874.1"/>
    </source>
</evidence>
<evidence type="ECO:0000313" key="3">
    <source>
        <dbReference type="Proteomes" id="UP000053748"/>
    </source>
</evidence>
<dbReference type="EMBL" id="LOSJ02000001">
    <property type="protein sequence ID" value="PNM63874.1"/>
    <property type="molecule type" value="Genomic_DNA"/>
</dbReference>
<dbReference type="InterPro" id="IPR024402">
    <property type="entry name" value="DUF2726"/>
</dbReference>
<protein>
    <submittedName>
        <fullName evidence="2">DUF2726 domain-containing protein</fullName>
    </submittedName>
</protein>
<dbReference type="RefSeq" id="WP_000410659.1">
    <property type="nucleotide sequence ID" value="NZ_CAWMSS010000002.1"/>
</dbReference>
<dbReference type="OrthoDB" id="933869at2"/>
<evidence type="ECO:0000259" key="1">
    <source>
        <dbReference type="Pfam" id="PF10881"/>
    </source>
</evidence>
<reference evidence="2" key="1">
    <citation type="submission" date="2017-12" db="EMBL/GenBank/DDBJ databases">
        <title>FDA dAtabase for Regulatory Grade micrObial Sequences (FDA-ARGOS): Supporting development and validation of Infectious Disease Dx tests.</title>
        <authorList>
            <person name="Hoffmann M."/>
            <person name="Allard M."/>
            <person name="Evans P."/>
            <person name="Brown E."/>
            <person name="Tallon L.J."/>
            <person name="Sadzewicz L."/>
            <person name="Sengamalay N."/>
            <person name="Ott S."/>
            <person name="Godinez A."/>
            <person name="Nagaraj S."/>
            <person name="Vavikolanu K."/>
            <person name="Aluvathingal J."/>
            <person name="Nadendla S."/>
            <person name="Hobson J."/>
            <person name="Sichtig H."/>
        </authorList>
    </citation>
    <scope>NUCLEOTIDE SEQUENCE [LARGE SCALE GENOMIC DNA]</scope>
    <source>
        <strain evidence="2">FDAARGOS_113</strain>
    </source>
</reference>
<keyword evidence="3" id="KW-1185">Reference proteome</keyword>